<dbReference type="PANTHER" id="PTHR11774:SF4">
    <property type="entry name" value="GERANYLGERANYL TRANSFERASE TYPE-1 SUBUNIT BETA"/>
    <property type="match status" value="1"/>
</dbReference>
<dbReference type="PANTHER" id="PTHR11774">
    <property type="entry name" value="GERANYLGERANYL TRANSFERASE TYPE BETA SUBUNIT"/>
    <property type="match status" value="1"/>
</dbReference>
<dbReference type="EMBL" id="CAJNOQ010012209">
    <property type="protein sequence ID" value="CAF1294637.1"/>
    <property type="molecule type" value="Genomic_DNA"/>
</dbReference>
<dbReference type="Proteomes" id="UP000681722">
    <property type="component" value="Unassembled WGS sequence"/>
</dbReference>
<evidence type="ECO:0000313" key="11">
    <source>
        <dbReference type="Proteomes" id="UP000663829"/>
    </source>
</evidence>
<reference evidence="9" key="1">
    <citation type="submission" date="2021-02" db="EMBL/GenBank/DDBJ databases">
        <authorList>
            <person name="Nowell W R."/>
        </authorList>
    </citation>
    <scope>NUCLEOTIDE SEQUENCE</scope>
</reference>
<organism evidence="9 11">
    <name type="scientific">Didymodactylos carnosus</name>
    <dbReference type="NCBI Taxonomy" id="1234261"/>
    <lineage>
        <taxon>Eukaryota</taxon>
        <taxon>Metazoa</taxon>
        <taxon>Spiralia</taxon>
        <taxon>Gnathifera</taxon>
        <taxon>Rotifera</taxon>
        <taxon>Eurotatoria</taxon>
        <taxon>Bdelloidea</taxon>
        <taxon>Philodinida</taxon>
        <taxon>Philodinidae</taxon>
        <taxon>Didymodactylos</taxon>
    </lineage>
</organism>
<dbReference type="InterPro" id="IPR008930">
    <property type="entry name" value="Terpenoid_cyclase/PrenylTrfase"/>
</dbReference>
<dbReference type="InterPro" id="IPR001330">
    <property type="entry name" value="Prenyltrans"/>
</dbReference>
<feature type="domain" description="Prenyltransferase alpha-alpha toroid" evidence="8">
    <location>
        <begin position="10"/>
        <end position="257"/>
    </location>
</feature>
<evidence type="ECO:0000313" key="9">
    <source>
        <dbReference type="EMBL" id="CAF1294637.1"/>
    </source>
</evidence>
<dbReference type="GO" id="GO:0005953">
    <property type="term" value="C:CAAX-protein geranylgeranyltransferase complex"/>
    <property type="evidence" value="ECO:0007669"/>
    <property type="project" value="TreeGrafter"/>
</dbReference>
<evidence type="ECO:0000256" key="6">
    <source>
        <dbReference type="ARBA" id="ARBA00022737"/>
    </source>
</evidence>
<dbReference type="InterPro" id="IPR045089">
    <property type="entry name" value="PGGT1B-like"/>
</dbReference>
<evidence type="ECO:0000256" key="3">
    <source>
        <dbReference type="ARBA" id="ARBA00022602"/>
    </source>
</evidence>
<comment type="cofactor">
    <cofactor evidence="1">
        <name>Zn(2+)</name>
        <dbReference type="ChEBI" id="CHEBI:29105"/>
    </cofactor>
</comment>
<accession>A0A815CZS5</accession>
<comment type="caution">
    <text evidence="9">The sequence shown here is derived from an EMBL/GenBank/DDBJ whole genome shotgun (WGS) entry which is preliminary data.</text>
</comment>
<sequence length="289" mass="32214">MSLSNVNFKFNLHVKYFSCSLGILPYHLSSLDGSRMTILFYGLAGLELLSSLDQKLTPNDKNETIKWIYRLQLSSSSIENEIPCGYRGSSCFITSTSDKNELCSNPYDHIHITMTYTALVSLLILGDDLSRVNRQAIISTMKYLQLDNGSFVASVLSSESDLRFIYCACCISYLLDDWSGINTDTCTDYIKNCLTYEGAFGQVPGAEAHGGSTFCAIASLYLMNRLHDVVHDKKQSQLVQWLLNRQSEGFNGGIAKLLPISKKNAGGCFLSDFDGNRQERDIRFSPCDS</sequence>
<keyword evidence="7" id="KW-0862">Zinc</keyword>
<keyword evidence="4" id="KW-0808">Transferase</keyword>
<dbReference type="EMBL" id="CAJOBC010034431">
    <property type="protein sequence ID" value="CAF4106975.1"/>
    <property type="molecule type" value="Genomic_DNA"/>
</dbReference>
<protein>
    <recommendedName>
        <fullName evidence="8">Prenyltransferase alpha-alpha toroid domain-containing protein</fullName>
    </recommendedName>
</protein>
<comment type="similarity">
    <text evidence="2">Belongs to the protein prenyltransferase subunit beta family.</text>
</comment>
<keyword evidence="6" id="KW-0677">Repeat</keyword>
<dbReference type="GO" id="GO:0004662">
    <property type="term" value="F:CAAX-protein geranylgeranyltransferase activity"/>
    <property type="evidence" value="ECO:0007669"/>
    <property type="project" value="TreeGrafter"/>
</dbReference>
<keyword evidence="3" id="KW-0637">Prenyltransferase</keyword>
<evidence type="ECO:0000256" key="4">
    <source>
        <dbReference type="ARBA" id="ARBA00022679"/>
    </source>
</evidence>
<dbReference type="AlphaFoldDB" id="A0A815CZS5"/>
<dbReference type="OrthoDB" id="24893at2759"/>
<evidence type="ECO:0000256" key="7">
    <source>
        <dbReference type="ARBA" id="ARBA00022833"/>
    </source>
</evidence>
<dbReference type="Gene3D" id="1.50.10.20">
    <property type="match status" value="1"/>
</dbReference>
<dbReference type="SUPFAM" id="SSF48239">
    <property type="entry name" value="Terpenoid cyclases/Protein prenyltransferases"/>
    <property type="match status" value="1"/>
</dbReference>
<gene>
    <name evidence="9" type="ORF">GPM918_LOCUS28213</name>
    <name evidence="10" type="ORF">SRO942_LOCUS28691</name>
</gene>
<name>A0A815CZS5_9BILA</name>
<dbReference type="Proteomes" id="UP000663829">
    <property type="component" value="Unassembled WGS sequence"/>
</dbReference>
<evidence type="ECO:0000256" key="2">
    <source>
        <dbReference type="ARBA" id="ARBA00010497"/>
    </source>
</evidence>
<evidence type="ECO:0000256" key="1">
    <source>
        <dbReference type="ARBA" id="ARBA00001947"/>
    </source>
</evidence>
<evidence type="ECO:0000256" key="5">
    <source>
        <dbReference type="ARBA" id="ARBA00022723"/>
    </source>
</evidence>
<dbReference type="GO" id="GO:0046872">
    <property type="term" value="F:metal ion binding"/>
    <property type="evidence" value="ECO:0007669"/>
    <property type="project" value="UniProtKB-KW"/>
</dbReference>
<evidence type="ECO:0000259" key="8">
    <source>
        <dbReference type="Pfam" id="PF00432"/>
    </source>
</evidence>
<proteinExistence type="inferred from homology"/>
<keyword evidence="11" id="KW-1185">Reference proteome</keyword>
<evidence type="ECO:0000313" key="10">
    <source>
        <dbReference type="EMBL" id="CAF4106975.1"/>
    </source>
</evidence>
<dbReference type="Pfam" id="PF00432">
    <property type="entry name" value="Prenyltrans"/>
    <property type="match status" value="1"/>
</dbReference>
<keyword evidence="5" id="KW-0479">Metal-binding</keyword>